<evidence type="ECO:0000313" key="1">
    <source>
        <dbReference type="EMBL" id="RPB14752.1"/>
    </source>
</evidence>
<sequence length="77" mass="8456">MTMASCCYIPVSLAMVKPAISWAGTMRGIYVHLLDNLPDSPEKETAAMQISENITPKVYINQHVAGCFLYSLESCSN</sequence>
<dbReference type="EMBL" id="ML119116">
    <property type="protein sequence ID" value="RPB14752.1"/>
    <property type="molecule type" value="Genomic_DNA"/>
</dbReference>
<gene>
    <name evidence="1" type="ORF">P167DRAFT_42885</name>
</gene>
<keyword evidence="2" id="KW-1185">Reference proteome</keyword>
<evidence type="ECO:0000313" key="2">
    <source>
        <dbReference type="Proteomes" id="UP000277580"/>
    </source>
</evidence>
<organism evidence="1 2">
    <name type="scientific">Morchella conica CCBAS932</name>
    <dbReference type="NCBI Taxonomy" id="1392247"/>
    <lineage>
        <taxon>Eukaryota</taxon>
        <taxon>Fungi</taxon>
        <taxon>Dikarya</taxon>
        <taxon>Ascomycota</taxon>
        <taxon>Pezizomycotina</taxon>
        <taxon>Pezizomycetes</taxon>
        <taxon>Pezizales</taxon>
        <taxon>Morchellaceae</taxon>
        <taxon>Morchella</taxon>
    </lineage>
</organism>
<dbReference type="AlphaFoldDB" id="A0A3N4KZQ1"/>
<name>A0A3N4KZQ1_9PEZI</name>
<dbReference type="Proteomes" id="UP000277580">
    <property type="component" value="Unassembled WGS sequence"/>
</dbReference>
<protein>
    <submittedName>
        <fullName evidence="1">Uncharacterized protein</fullName>
    </submittedName>
</protein>
<proteinExistence type="predicted"/>
<accession>A0A3N4KZQ1</accession>
<reference evidence="1 2" key="1">
    <citation type="journal article" date="2018" name="Nat. Ecol. Evol.">
        <title>Pezizomycetes genomes reveal the molecular basis of ectomycorrhizal truffle lifestyle.</title>
        <authorList>
            <person name="Murat C."/>
            <person name="Payen T."/>
            <person name="Noel B."/>
            <person name="Kuo A."/>
            <person name="Morin E."/>
            <person name="Chen J."/>
            <person name="Kohler A."/>
            <person name="Krizsan K."/>
            <person name="Balestrini R."/>
            <person name="Da Silva C."/>
            <person name="Montanini B."/>
            <person name="Hainaut M."/>
            <person name="Levati E."/>
            <person name="Barry K.W."/>
            <person name="Belfiori B."/>
            <person name="Cichocki N."/>
            <person name="Clum A."/>
            <person name="Dockter R.B."/>
            <person name="Fauchery L."/>
            <person name="Guy J."/>
            <person name="Iotti M."/>
            <person name="Le Tacon F."/>
            <person name="Lindquist E.A."/>
            <person name="Lipzen A."/>
            <person name="Malagnac F."/>
            <person name="Mello A."/>
            <person name="Molinier V."/>
            <person name="Miyauchi S."/>
            <person name="Poulain J."/>
            <person name="Riccioni C."/>
            <person name="Rubini A."/>
            <person name="Sitrit Y."/>
            <person name="Splivallo R."/>
            <person name="Traeger S."/>
            <person name="Wang M."/>
            <person name="Zifcakova L."/>
            <person name="Wipf D."/>
            <person name="Zambonelli A."/>
            <person name="Paolocci F."/>
            <person name="Nowrousian M."/>
            <person name="Ottonello S."/>
            <person name="Baldrian P."/>
            <person name="Spatafora J.W."/>
            <person name="Henrissat B."/>
            <person name="Nagy L.G."/>
            <person name="Aury J.M."/>
            <person name="Wincker P."/>
            <person name="Grigoriev I.V."/>
            <person name="Bonfante P."/>
            <person name="Martin F.M."/>
        </authorList>
    </citation>
    <scope>NUCLEOTIDE SEQUENCE [LARGE SCALE GENOMIC DNA]</scope>
    <source>
        <strain evidence="1 2">CCBAS932</strain>
    </source>
</reference>
<dbReference type="InParanoid" id="A0A3N4KZQ1"/>